<organism evidence="7 8">
    <name type="scientific">Chaetoceros tenuissimus</name>
    <dbReference type="NCBI Taxonomy" id="426638"/>
    <lineage>
        <taxon>Eukaryota</taxon>
        <taxon>Sar</taxon>
        <taxon>Stramenopiles</taxon>
        <taxon>Ochrophyta</taxon>
        <taxon>Bacillariophyta</taxon>
        <taxon>Coscinodiscophyceae</taxon>
        <taxon>Chaetocerotophycidae</taxon>
        <taxon>Chaetocerotales</taxon>
        <taxon>Chaetocerotaceae</taxon>
        <taxon>Chaetoceros</taxon>
    </lineage>
</organism>
<gene>
    <name evidence="7" type="ORF">CTEN210_06390</name>
</gene>
<feature type="transmembrane region" description="Helical" evidence="5">
    <location>
        <begin position="351"/>
        <end position="372"/>
    </location>
</feature>
<dbReference type="SUPFAM" id="SSF103473">
    <property type="entry name" value="MFS general substrate transporter"/>
    <property type="match status" value="1"/>
</dbReference>
<sequence>MIYKRSILFAVTCILSYSHIDAFTTPRIHKSLQSASPVSKKLTSAPTLTLTTRRNKLQHVTKSQLQSSSQNEIDFKNLKPQVYQQRWVQLAYLSLLALLSDWICFSVAAAPATYEASYAGHSAASIIDIFLFTNVASCFLVTDTVKKFGLGNAIKGASALMTLGCLFRSGVSIFGDLGAATGTIGNDLVPYWSVLAGTIMVGAAQPFFQCTPPLLSATWFASDERATSTAVALNFNQIGIATAFIVGGEMATDADGLATYFALISAACAVVTVGTFLQFEDKPPSPPSSSEIEKLVKGEEEPPFIESVGRLFGTPGFIFPLSAFIMSISVTNIVGAFIDEVMKRGGVTDQFGIDLAGAGFEFGILVGGIIIGGFVDKTKKYKDVTKACILATMVLLIPLGLTEHAIGQEPILLVLALLGLGMTAGPIQPINAELAVDVTYPSDETAVESVQQIGGNLVSALLVPVIEIAARKDYQLLPQIPSLASDIRGDVVVLLAISIVTYFYFNNFDAPLKRTLADSKSGEGEGIIDVQSANVNGEVKMPGIREMLKR</sequence>
<feature type="transmembrane region" description="Helical" evidence="5">
    <location>
        <begin position="148"/>
        <end position="167"/>
    </location>
</feature>
<evidence type="ECO:0000256" key="6">
    <source>
        <dbReference type="SAM" id="SignalP"/>
    </source>
</evidence>
<dbReference type="Gene3D" id="1.20.1250.20">
    <property type="entry name" value="MFS general substrate transporter like domains"/>
    <property type="match status" value="1"/>
</dbReference>
<feature type="transmembrane region" description="Helical" evidence="5">
    <location>
        <begin position="122"/>
        <end position="142"/>
    </location>
</feature>
<evidence type="ECO:0000256" key="5">
    <source>
        <dbReference type="SAM" id="Phobius"/>
    </source>
</evidence>
<keyword evidence="2 5" id="KW-0812">Transmembrane</keyword>
<feature type="transmembrane region" description="Helical" evidence="5">
    <location>
        <begin position="258"/>
        <end position="279"/>
    </location>
</feature>
<proteinExistence type="predicted"/>
<dbReference type="Proteomes" id="UP001054902">
    <property type="component" value="Unassembled WGS sequence"/>
</dbReference>
<dbReference type="GO" id="GO:0016020">
    <property type="term" value="C:membrane"/>
    <property type="evidence" value="ECO:0007669"/>
    <property type="project" value="UniProtKB-SubCell"/>
</dbReference>
<feature type="transmembrane region" description="Helical" evidence="5">
    <location>
        <begin position="384"/>
        <end position="402"/>
    </location>
</feature>
<dbReference type="PANTHER" id="PTHR10924">
    <property type="entry name" value="MAJOR FACILITATOR SUPERFAMILY PROTEIN-RELATED"/>
    <property type="match status" value="1"/>
</dbReference>
<evidence type="ECO:0000256" key="3">
    <source>
        <dbReference type="ARBA" id="ARBA00022989"/>
    </source>
</evidence>
<feature type="transmembrane region" description="Helical" evidence="5">
    <location>
        <begin position="317"/>
        <end position="339"/>
    </location>
</feature>
<keyword evidence="4 5" id="KW-0472">Membrane</keyword>
<accession>A0AAD3CQE3</accession>
<reference evidence="7 8" key="1">
    <citation type="journal article" date="2021" name="Sci. Rep.">
        <title>The genome of the diatom Chaetoceros tenuissimus carries an ancient integrated fragment of an extant virus.</title>
        <authorList>
            <person name="Hongo Y."/>
            <person name="Kimura K."/>
            <person name="Takaki Y."/>
            <person name="Yoshida Y."/>
            <person name="Baba S."/>
            <person name="Kobayashi G."/>
            <person name="Nagasaki K."/>
            <person name="Hano T."/>
            <person name="Tomaru Y."/>
        </authorList>
    </citation>
    <scope>NUCLEOTIDE SEQUENCE [LARGE SCALE GENOMIC DNA]</scope>
    <source>
        <strain evidence="7 8">NIES-3715</strain>
    </source>
</reference>
<feature type="transmembrane region" description="Helical" evidence="5">
    <location>
        <begin position="411"/>
        <end position="430"/>
    </location>
</feature>
<keyword evidence="8" id="KW-1185">Reference proteome</keyword>
<evidence type="ECO:0000313" key="7">
    <source>
        <dbReference type="EMBL" id="GFH49914.1"/>
    </source>
</evidence>
<feature type="signal peptide" evidence="6">
    <location>
        <begin position="1"/>
        <end position="22"/>
    </location>
</feature>
<dbReference type="EMBL" id="BLLK01000038">
    <property type="protein sequence ID" value="GFH49914.1"/>
    <property type="molecule type" value="Genomic_DNA"/>
</dbReference>
<evidence type="ECO:0008006" key="9">
    <source>
        <dbReference type="Google" id="ProtNLM"/>
    </source>
</evidence>
<dbReference type="Pfam" id="PF07690">
    <property type="entry name" value="MFS_1"/>
    <property type="match status" value="1"/>
</dbReference>
<evidence type="ECO:0000256" key="1">
    <source>
        <dbReference type="ARBA" id="ARBA00004141"/>
    </source>
</evidence>
<dbReference type="PANTHER" id="PTHR10924:SF6">
    <property type="entry name" value="SOLUTE CARRIER FAMILY 49 MEMBER A3"/>
    <property type="match status" value="1"/>
</dbReference>
<evidence type="ECO:0000313" key="8">
    <source>
        <dbReference type="Proteomes" id="UP001054902"/>
    </source>
</evidence>
<keyword evidence="3 5" id="KW-1133">Transmembrane helix</keyword>
<comment type="subcellular location">
    <subcellularLocation>
        <location evidence="1">Membrane</location>
        <topology evidence="1">Multi-pass membrane protein</topology>
    </subcellularLocation>
</comment>
<feature type="chain" id="PRO_5042149971" description="Major facilitator superfamily (MFS) profile domain-containing protein" evidence="6">
    <location>
        <begin position="23"/>
        <end position="550"/>
    </location>
</feature>
<protein>
    <recommendedName>
        <fullName evidence="9">Major facilitator superfamily (MFS) profile domain-containing protein</fullName>
    </recommendedName>
</protein>
<dbReference type="InterPro" id="IPR011701">
    <property type="entry name" value="MFS"/>
</dbReference>
<dbReference type="InterPro" id="IPR049680">
    <property type="entry name" value="FLVCR1-2_SLC49-like"/>
</dbReference>
<dbReference type="InterPro" id="IPR036259">
    <property type="entry name" value="MFS_trans_sf"/>
</dbReference>
<name>A0AAD3CQE3_9STRA</name>
<keyword evidence="6" id="KW-0732">Signal</keyword>
<dbReference type="GO" id="GO:0022857">
    <property type="term" value="F:transmembrane transporter activity"/>
    <property type="evidence" value="ECO:0007669"/>
    <property type="project" value="InterPro"/>
</dbReference>
<feature type="transmembrane region" description="Helical" evidence="5">
    <location>
        <begin position="228"/>
        <end position="246"/>
    </location>
</feature>
<evidence type="ECO:0000256" key="4">
    <source>
        <dbReference type="ARBA" id="ARBA00023136"/>
    </source>
</evidence>
<comment type="caution">
    <text evidence="7">The sequence shown here is derived from an EMBL/GenBank/DDBJ whole genome shotgun (WGS) entry which is preliminary data.</text>
</comment>
<evidence type="ECO:0000256" key="2">
    <source>
        <dbReference type="ARBA" id="ARBA00022692"/>
    </source>
</evidence>
<dbReference type="AlphaFoldDB" id="A0AAD3CQE3"/>
<feature type="transmembrane region" description="Helical" evidence="5">
    <location>
        <begin position="487"/>
        <end position="505"/>
    </location>
</feature>
<feature type="transmembrane region" description="Helical" evidence="5">
    <location>
        <begin position="90"/>
        <end position="110"/>
    </location>
</feature>